<accession>A0A2X0L298</accession>
<dbReference type="InterPro" id="IPR014001">
    <property type="entry name" value="Helicase_ATP-bd"/>
</dbReference>
<dbReference type="GO" id="GO:0006281">
    <property type="term" value="P:DNA repair"/>
    <property type="evidence" value="ECO:0007669"/>
    <property type="project" value="UniProtKB-KW"/>
</dbReference>
<evidence type="ECO:0000256" key="4">
    <source>
        <dbReference type="ARBA" id="ARBA00022741"/>
    </source>
</evidence>
<feature type="compositionally biased region" description="Polar residues" evidence="14">
    <location>
        <begin position="1077"/>
        <end position="1086"/>
    </location>
</feature>
<dbReference type="GO" id="GO:0016818">
    <property type="term" value="F:hydrolase activity, acting on acid anhydrides, in phosphorus-containing anhydrides"/>
    <property type="evidence" value="ECO:0007669"/>
    <property type="project" value="InterPro"/>
</dbReference>
<feature type="region of interest" description="Disordered" evidence="14">
    <location>
        <begin position="982"/>
        <end position="1111"/>
    </location>
</feature>
<keyword evidence="19" id="KW-1185">Reference proteome</keyword>
<evidence type="ECO:0000256" key="14">
    <source>
        <dbReference type="SAM" id="MobiDB-lite"/>
    </source>
</evidence>
<evidence type="ECO:0000313" key="18">
    <source>
        <dbReference type="EMBL" id="SDA02908.1"/>
    </source>
</evidence>
<dbReference type="Gene3D" id="3.40.50.300">
    <property type="entry name" value="P-loop containing nucleotide triphosphate hydrolases"/>
    <property type="match status" value="1"/>
</dbReference>
<feature type="compositionally biased region" description="Polar residues" evidence="14">
    <location>
        <begin position="119"/>
        <end position="129"/>
    </location>
</feature>
<evidence type="ECO:0000256" key="11">
    <source>
        <dbReference type="ARBA" id="ARBA00023204"/>
    </source>
</evidence>
<name>A0A2X0L298_9BASI</name>
<evidence type="ECO:0000256" key="10">
    <source>
        <dbReference type="ARBA" id="ARBA00022840"/>
    </source>
</evidence>
<gene>
    <name evidence="18" type="ORF">BZ3500_MVSOF-1268-A1-R1_CHR7-1G09160</name>
</gene>
<dbReference type="InterPro" id="IPR000330">
    <property type="entry name" value="SNF2_N"/>
</dbReference>
<dbReference type="Pfam" id="PF00176">
    <property type="entry name" value="SNF2-rel_dom"/>
    <property type="match status" value="1"/>
</dbReference>
<dbReference type="InterPro" id="IPR013083">
    <property type="entry name" value="Znf_RING/FYVE/PHD"/>
</dbReference>
<keyword evidence="11" id="KW-0234">DNA repair</keyword>
<feature type="compositionally biased region" description="Low complexity" evidence="14">
    <location>
        <begin position="17"/>
        <end position="27"/>
    </location>
</feature>
<comment type="subcellular location">
    <subcellularLocation>
        <location evidence="1">Nucleus</location>
    </subcellularLocation>
</comment>
<feature type="compositionally biased region" description="Basic and acidic residues" evidence="14">
    <location>
        <begin position="663"/>
        <end position="672"/>
    </location>
</feature>
<evidence type="ECO:0000256" key="8">
    <source>
        <dbReference type="ARBA" id="ARBA00022806"/>
    </source>
</evidence>
<dbReference type="PROSITE" id="PS51194">
    <property type="entry name" value="HELICASE_CTER"/>
    <property type="match status" value="1"/>
</dbReference>
<keyword evidence="6 13" id="KW-0863">Zinc-finger</keyword>
<evidence type="ECO:0000259" key="15">
    <source>
        <dbReference type="PROSITE" id="PS50089"/>
    </source>
</evidence>
<dbReference type="SMART" id="SM00487">
    <property type="entry name" value="DEXDc"/>
    <property type="match status" value="1"/>
</dbReference>
<dbReference type="Gene3D" id="3.40.50.10810">
    <property type="entry name" value="Tandem AAA-ATPase domain"/>
    <property type="match status" value="2"/>
</dbReference>
<evidence type="ECO:0000259" key="16">
    <source>
        <dbReference type="PROSITE" id="PS51192"/>
    </source>
</evidence>
<sequence>MGGLFLSDDSDDEPSRSRPSPSPTTTDRAIDLDEQEELDDDQAARPSKRTRLSVGPEQANGSSVLPKLTTPRAATSEASRERSILVVDDSSPEKPRTTLFRPELNDDDDSDLDDGLHQEGSTSKPQQRKAQPIREWKSNYFGELMVSGYALFSSSSFNKLAQGDTVSIQRDKPKPIPERKKGKVKEDTVVRWVHLARPLPLEQLFLIPFRLHRFSNSRGVEIGRISENDATWMSKLLDLDIIAFEGVATMVDRKFKSGDTIYLTLTPYILRSAFTAPSQTINPVTSDSKGGQTFHQDLKETTTERSLRQRKLALNKLFDKIDLQPFVRAQTGSRKGKGKAGGVSSSPSKRAMLEKYDAKCTGKDTGDEDGEEMSTVRSECHIFTKSWTGRLISALCDLQSAIAAVYKKATKNDANLPEMDPAPTFKLELRGYQKQALKWMSSMERGEEDAREELSMHPLWEKYHFPEPGQYSTSEPESFYYNPFSGELSLEFPKATNGCRGGILADEMGLGKTIMIASLIHTSKPFENDPEAADDEDLTSEHSEEDVVPLRRLGATQSRLGAGGHLTTAHAQARQKGKRRPRATLVVAPMTLLNQWVRELEKCSRDGMQVLQYYGNSRSMLQEQIDAGVEVVVTSYGTLVSDFKMSGLDEGKKANKSGASTSKGEDKKAKPSERRGLFAVDWFRIVLDEAHLIKRRDTQNAKAVHALKAERRWCLTGTPVVNRLEDLYSLLHFLRLEPWGNFSFFRTFITVPFEQKDSRALEVIQVVLESILLRREKKMKDRNGNPIVSLPQKHIDVQYLDFSPDEREIYDRLYKSAKRKFLIYEGQGAVLQWALGPAPVIRNVTAIFSILMRLRQAVLHPSLVLKRLEANLREKGDVDERAIQQRIIKYLGSSSLADTMLDEAMNGVLEADAEEEEGDTACMVCGDLIEQPVWLPDCGHSGCRACLMQHFYNCEEKGEEPRCPECLSGPFSELQIAAIERGKKPPPSESIDPAQKVDKASTKYKLSSPAPDSSQTVITILDSSDEEAGGATTPSSAVSSVKGKSERKGKGRERVKPKRIAVRGYEDPSDSEDELNGGTTSTSEAMLTSDKEDEHALGGQSMPADGLKPKSDLGLGADDDFKSSTKLEALVVSLNAAREKDPQLKAVVFSQFTGFLDLIERVMARGGFTYLRLDGAMSQQAREKAVHKFTTTTKSCILLASLKAGGVGLNLIAATHVYLMDCWWNAAIESQAVDRIHRFGQTREVYVTRFLINKSIDDKMIALQERKTRMVDNALGGKANKTSKALAEDFAAIFADD</sequence>
<dbReference type="GO" id="GO:0004386">
    <property type="term" value="F:helicase activity"/>
    <property type="evidence" value="ECO:0007669"/>
    <property type="project" value="UniProtKB-KW"/>
</dbReference>
<keyword evidence="12" id="KW-0539">Nucleus</keyword>
<feature type="domain" description="Helicase ATP-binding" evidence="16">
    <location>
        <begin position="493"/>
        <end position="737"/>
    </location>
</feature>
<dbReference type="CDD" id="cd18793">
    <property type="entry name" value="SF2_C_SNF"/>
    <property type="match status" value="1"/>
</dbReference>
<evidence type="ECO:0000256" key="12">
    <source>
        <dbReference type="ARBA" id="ARBA00023242"/>
    </source>
</evidence>
<dbReference type="GO" id="GO:0003676">
    <property type="term" value="F:nucleic acid binding"/>
    <property type="evidence" value="ECO:0007669"/>
    <property type="project" value="InterPro"/>
</dbReference>
<dbReference type="CDD" id="cd18008">
    <property type="entry name" value="DEXDc_SHPRH-like"/>
    <property type="match status" value="1"/>
</dbReference>
<dbReference type="Pfam" id="PF00271">
    <property type="entry name" value="Helicase_C"/>
    <property type="match status" value="1"/>
</dbReference>
<dbReference type="SUPFAM" id="SSF57850">
    <property type="entry name" value="RING/U-box"/>
    <property type="match status" value="1"/>
</dbReference>
<dbReference type="EMBL" id="FMWP01000127">
    <property type="protein sequence ID" value="SDA02908.1"/>
    <property type="molecule type" value="Genomic_DNA"/>
</dbReference>
<keyword evidence="3" id="KW-0479">Metal-binding</keyword>
<feature type="region of interest" description="Disordered" evidence="14">
    <location>
        <begin position="1"/>
        <end position="132"/>
    </location>
</feature>
<dbReference type="STRING" id="289078.A0A2X0L298"/>
<feature type="domain" description="RING-type" evidence="15">
    <location>
        <begin position="922"/>
        <end position="966"/>
    </location>
</feature>
<dbReference type="SUPFAM" id="SSF52540">
    <property type="entry name" value="P-loop containing nucleoside triphosphate hydrolases"/>
    <property type="match status" value="2"/>
</dbReference>
<dbReference type="PROSITE" id="PS51192">
    <property type="entry name" value="HELICASE_ATP_BIND_1"/>
    <property type="match status" value="1"/>
</dbReference>
<organism evidence="18 19">
    <name type="scientific">Microbotryum saponariae</name>
    <dbReference type="NCBI Taxonomy" id="289078"/>
    <lineage>
        <taxon>Eukaryota</taxon>
        <taxon>Fungi</taxon>
        <taxon>Dikarya</taxon>
        <taxon>Basidiomycota</taxon>
        <taxon>Pucciniomycotina</taxon>
        <taxon>Microbotryomycetes</taxon>
        <taxon>Microbotryales</taxon>
        <taxon>Microbotryaceae</taxon>
        <taxon>Microbotryum</taxon>
    </lineage>
</organism>
<dbReference type="Gene3D" id="3.30.40.10">
    <property type="entry name" value="Zinc/RING finger domain, C3HC4 (zinc finger)"/>
    <property type="match status" value="1"/>
</dbReference>
<evidence type="ECO:0000256" key="2">
    <source>
        <dbReference type="ARBA" id="ARBA00007025"/>
    </source>
</evidence>
<comment type="similarity">
    <text evidence="2">Belongs to the SNF2/RAD54 helicase family.</text>
</comment>
<dbReference type="InterPro" id="IPR050628">
    <property type="entry name" value="SNF2_RAD54_helicase_TF"/>
</dbReference>
<feature type="region of interest" description="Disordered" evidence="14">
    <location>
        <begin position="651"/>
        <end position="672"/>
    </location>
</feature>
<dbReference type="InterPro" id="IPR038718">
    <property type="entry name" value="SNF2-like_sf"/>
</dbReference>
<dbReference type="GO" id="GO:0005634">
    <property type="term" value="C:nucleus"/>
    <property type="evidence" value="ECO:0007669"/>
    <property type="project" value="UniProtKB-SubCell"/>
</dbReference>
<evidence type="ECO:0000256" key="3">
    <source>
        <dbReference type="ARBA" id="ARBA00022723"/>
    </source>
</evidence>
<protein>
    <submittedName>
        <fullName evidence="18">BZ3500_MvSof-1268-A1-R1_Chr7-1g09160 protein</fullName>
    </submittedName>
</protein>
<evidence type="ECO:0000256" key="5">
    <source>
        <dbReference type="ARBA" id="ARBA00022763"/>
    </source>
</evidence>
<reference evidence="19" key="1">
    <citation type="submission" date="2016-10" db="EMBL/GenBank/DDBJ databases">
        <authorList>
            <person name="Jeantristanb JTB J.-T."/>
            <person name="Ricardo R."/>
        </authorList>
    </citation>
    <scope>NUCLEOTIDE SEQUENCE [LARGE SCALE GENOMIC DNA]</scope>
</reference>
<keyword evidence="5" id="KW-0227">DNA damage</keyword>
<dbReference type="PROSITE" id="PS50089">
    <property type="entry name" value="ZF_RING_2"/>
    <property type="match status" value="1"/>
</dbReference>
<dbReference type="SMART" id="SM00184">
    <property type="entry name" value="RING"/>
    <property type="match status" value="1"/>
</dbReference>
<feature type="compositionally biased region" description="Basic and acidic residues" evidence="14">
    <location>
        <begin position="1043"/>
        <end position="1054"/>
    </location>
</feature>
<proteinExistence type="inferred from homology"/>
<evidence type="ECO:0000256" key="1">
    <source>
        <dbReference type="ARBA" id="ARBA00004123"/>
    </source>
</evidence>
<dbReference type="InterPro" id="IPR049730">
    <property type="entry name" value="SNF2/RAD54-like_C"/>
</dbReference>
<keyword evidence="4" id="KW-0547">Nucleotide-binding</keyword>
<evidence type="ECO:0000259" key="17">
    <source>
        <dbReference type="PROSITE" id="PS51194"/>
    </source>
</evidence>
<dbReference type="OrthoDB" id="448448at2759"/>
<dbReference type="Proteomes" id="UP000249723">
    <property type="component" value="Unassembled WGS sequence"/>
</dbReference>
<feature type="domain" description="Helicase C-terminal" evidence="17">
    <location>
        <begin position="1126"/>
        <end position="1287"/>
    </location>
</feature>
<dbReference type="InterPro" id="IPR001841">
    <property type="entry name" value="Znf_RING"/>
</dbReference>
<evidence type="ECO:0000256" key="9">
    <source>
        <dbReference type="ARBA" id="ARBA00022833"/>
    </source>
</evidence>
<feature type="compositionally biased region" description="Acidic residues" evidence="14">
    <location>
        <begin position="32"/>
        <end position="41"/>
    </location>
</feature>
<keyword evidence="8" id="KW-0347">Helicase</keyword>
<dbReference type="GO" id="GO:0008094">
    <property type="term" value="F:ATP-dependent activity, acting on DNA"/>
    <property type="evidence" value="ECO:0007669"/>
    <property type="project" value="TreeGrafter"/>
</dbReference>
<dbReference type="GO" id="GO:0008270">
    <property type="term" value="F:zinc ion binding"/>
    <property type="evidence" value="ECO:0007669"/>
    <property type="project" value="UniProtKB-KW"/>
</dbReference>
<dbReference type="Pfam" id="PF08797">
    <property type="entry name" value="HIRAN"/>
    <property type="match status" value="1"/>
</dbReference>
<dbReference type="GO" id="GO:0005524">
    <property type="term" value="F:ATP binding"/>
    <property type="evidence" value="ECO:0007669"/>
    <property type="project" value="UniProtKB-KW"/>
</dbReference>
<evidence type="ECO:0000256" key="7">
    <source>
        <dbReference type="ARBA" id="ARBA00022801"/>
    </source>
</evidence>
<dbReference type="SMART" id="SM00490">
    <property type="entry name" value="HELICc"/>
    <property type="match status" value="1"/>
</dbReference>
<dbReference type="PANTHER" id="PTHR45626:SF22">
    <property type="entry name" value="DNA REPAIR PROTEIN RAD5"/>
    <property type="match status" value="1"/>
</dbReference>
<keyword evidence="10" id="KW-0067">ATP-binding</keyword>
<feature type="region of interest" description="Disordered" evidence="14">
    <location>
        <begin position="525"/>
        <end position="546"/>
    </location>
</feature>
<feature type="compositionally biased region" description="Acidic residues" evidence="14">
    <location>
        <begin position="528"/>
        <end position="546"/>
    </location>
</feature>
<dbReference type="SMART" id="SM00910">
    <property type="entry name" value="HIRAN"/>
    <property type="match status" value="1"/>
</dbReference>
<dbReference type="PANTHER" id="PTHR45626">
    <property type="entry name" value="TRANSCRIPTION TERMINATION FACTOR 2-RELATED"/>
    <property type="match status" value="1"/>
</dbReference>
<feature type="compositionally biased region" description="Polar residues" evidence="14">
    <location>
        <begin position="1010"/>
        <end position="1022"/>
    </location>
</feature>
<evidence type="ECO:0000256" key="13">
    <source>
        <dbReference type="PROSITE-ProRule" id="PRU00175"/>
    </source>
</evidence>
<dbReference type="InterPro" id="IPR014905">
    <property type="entry name" value="HIRAN"/>
</dbReference>
<keyword evidence="7" id="KW-0378">Hydrolase</keyword>
<keyword evidence="9" id="KW-0862">Zinc</keyword>
<dbReference type="InterPro" id="IPR001650">
    <property type="entry name" value="Helicase_C-like"/>
</dbReference>
<dbReference type="InterPro" id="IPR027417">
    <property type="entry name" value="P-loop_NTPase"/>
</dbReference>
<evidence type="ECO:0000256" key="6">
    <source>
        <dbReference type="ARBA" id="ARBA00022771"/>
    </source>
</evidence>
<evidence type="ECO:0000313" key="19">
    <source>
        <dbReference type="Proteomes" id="UP000249723"/>
    </source>
</evidence>